<comment type="similarity">
    <text evidence="1">Belongs to the LysR transcriptional regulatory family.</text>
</comment>
<dbReference type="Pfam" id="PF03466">
    <property type="entry name" value="LysR_substrate"/>
    <property type="match status" value="1"/>
</dbReference>
<dbReference type="EMBL" id="QJKB01000010">
    <property type="protein sequence ID" value="PXX39748.1"/>
    <property type="molecule type" value="Genomic_DNA"/>
</dbReference>
<dbReference type="GO" id="GO:0003700">
    <property type="term" value="F:DNA-binding transcription factor activity"/>
    <property type="evidence" value="ECO:0007669"/>
    <property type="project" value="InterPro"/>
</dbReference>
<dbReference type="InterPro" id="IPR036388">
    <property type="entry name" value="WH-like_DNA-bd_sf"/>
</dbReference>
<keyword evidence="7" id="KW-1185">Reference proteome</keyword>
<dbReference type="Proteomes" id="UP000247792">
    <property type="component" value="Unassembled WGS sequence"/>
</dbReference>
<dbReference type="SUPFAM" id="SSF46785">
    <property type="entry name" value="Winged helix' DNA-binding domain"/>
    <property type="match status" value="1"/>
</dbReference>
<dbReference type="InterPro" id="IPR036390">
    <property type="entry name" value="WH_DNA-bd_sf"/>
</dbReference>
<dbReference type="PRINTS" id="PR00039">
    <property type="entry name" value="HTHLYSR"/>
</dbReference>
<dbReference type="PROSITE" id="PS50931">
    <property type="entry name" value="HTH_LYSR"/>
    <property type="match status" value="1"/>
</dbReference>
<dbReference type="CDD" id="cd08422">
    <property type="entry name" value="PBP2_CrgA_like"/>
    <property type="match status" value="1"/>
</dbReference>
<feature type="domain" description="HTH lysR-type" evidence="5">
    <location>
        <begin position="1"/>
        <end position="59"/>
    </location>
</feature>
<dbReference type="Gene3D" id="1.10.10.10">
    <property type="entry name" value="Winged helix-like DNA-binding domain superfamily/Winged helix DNA-binding domain"/>
    <property type="match status" value="1"/>
</dbReference>
<dbReference type="GO" id="GO:0043565">
    <property type="term" value="F:sequence-specific DNA binding"/>
    <property type="evidence" value="ECO:0007669"/>
    <property type="project" value="TreeGrafter"/>
</dbReference>
<dbReference type="FunFam" id="1.10.10.10:FF:000001">
    <property type="entry name" value="LysR family transcriptional regulator"/>
    <property type="match status" value="1"/>
</dbReference>
<evidence type="ECO:0000256" key="1">
    <source>
        <dbReference type="ARBA" id="ARBA00009437"/>
    </source>
</evidence>
<dbReference type="Pfam" id="PF00126">
    <property type="entry name" value="HTH_1"/>
    <property type="match status" value="1"/>
</dbReference>
<dbReference type="PANTHER" id="PTHR30537:SF72">
    <property type="entry name" value="LYSR FAMILY TRANSCRIPTIONAL REGULATOR"/>
    <property type="match status" value="1"/>
</dbReference>
<evidence type="ECO:0000256" key="2">
    <source>
        <dbReference type="ARBA" id="ARBA00023015"/>
    </source>
</evidence>
<evidence type="ECO:0000313" key="7">
    <source>
        <dbReference type="Proteomes" id="UP000247792"/>
    </source>
</evidence>
<protein>
    <submittedName>
        <fullName evidence="6">LysR family transcriptional regulator</fullName>
    </submittedName>
</protein>
<dbReference type="SUPFAM" id="SSF53850">
    <property type="entry name" value="Periplasmic binding protein-like II"/>
    <property type="match status" value="1"/>
</dbReference>
<reference evidence="6 7" key="1">
    <citation type="submission" date="2018-05" db="EMBL/GenBank/DDBJ databases">
        <title>Genomic Encyclopedia of Type Strains, Phase IV (KMG-IV): sequencing the most valuable type-strain genomes for metagenomic binning, comparative biology and taxonomic classification.</title>
        <authorList>
            <person name="Goeker M."/>
        </authorList>
    </citation>
    <scope>NUCLEOTIDE SEQUENCE [LARGE SCALE GENOMIC DNA]</scope>
    <source>
        <strain evidence="6 7">DSM 19792</strain>
    </source>
</reference>
<evidence type="ECO:0000256" key="4">
    <source>
        <dbReference type="ARBA" id="ARBA00023163"/>
    </source>
</evidence>
<evidence type="ECO:0000259" key="5">
    <source>
        <dbReference type="PROSITE" id="PS50931"/>
    </source>
</evidence>
<gene>
    <name evidence="6" type="ORF">DFR42_110114</name>
</gene>
<keyword evidence="4" id="KW-0804">Transcription</keyword>
<dbReference type="InterPro" id="IPR005119">
    <property type="entry name" value="LysR_subst-bd"/>
</dbReference>
<keyword evidence="3" id="KW-0238">DNA-binding</keyword>
<sequence length="311" mass="33849">METLSSIESFVRSAEAGSFSQAARNLGLTPAAVSKNVAKLESRLGIRLFQRSTRSLMLTEAGEVFLAQIKGGLDSIQAALANVENVAGKPAGVLKISLALAFGRDYVLPAVNDFINTYPDVIPDLHFDNRSVDIIAEGFDVAIGGGIELVPGVIAREIGRAHVIPVASPAYIAAHNMPAKPADLTHLDGIMRRSPQSGRLRSWTLRNTAGEEAHMELKTRIIMDDPEAMCRASLLDLGVAMVPRLHALPYLESGTLIRLLPDWYADIGPISLYYASSKLMPAKTRLFVDFILMRFRELDIAGKFSALPRKK</sequence>
<proteinExistence type="inferred from homology"/>
<dbReference type="AlphaFoldDB" id="A0A318J770"/>
<dbReference type="OrthoDB" id="8678019at2"/>
<name>A0A318J770_9BURK</name>
<organism evidence="6 7">
    <name type="scientific">Undibacterium pigrum</name>
    <dbReference type="NCBI Taxonomy" id="401470"/>
    <lineage>
        <taxon>Bacteria</taxon>
        <taxon>Pseudomonadati</taxon>
        <taxon>Pseudomonadota</taxon>
        <taxon>Betaproteobacteria</taxon>
        <taxon>Burkholderiales</taxon>
        <taxon>Oxalobacteraceae</taxon>
        <taxon>Undibacterium</taxon>
    </lineage>
</organism>
<dbReference type="RefSeq" id="WP_110257405.1">
    <property type="nucleotide sequence ID" value="NZ_QJKB01000010.1"/>
</dbReference>
<comment type="caution">
    <text evidence="6">The sequence shown here is derived from an EMBL/GenBank/DDBJ whole genome shotgun (WGS) entry which is preliminary data.</text>
</comment>
<keyword evidence="2" id="KW-0805">Transcription regulation</keyword>
<dbReference type="GO" id="GO:0006351">
    <property type="term" value="P:DNA-templated transcription"/>
    <property type="evidence" value="ECO:0007669"/>
    <property type="project" value="TreeGrafter"/>
</dbReference>
<evidence type="ECO:0000313" key="6">
    <source>
        <dbReference type="EMBL" id="PXX39748.1"/>
    </source>
</evidence>
<dbReference type="InterPro" id="IPR000847">
    <property type="entry name" value="LysR_HTH_N"/>
</dbReference>
<evidence type="ECO:0000256" key="3">
    <source>
        <dbReference type="ARBA" id="ARBA00023125"/>
    </source>
</evidence>
<dbReference type="InterPro" id="IPR058163">
    <property type="entry name" value="LysR-type_TF_proteobact-type"/>
</dbReference>
<dbReference type="PANTHER" id="PTHR30537">
    <property type="entry name" value="HTH-TYPE TRANSCRIPTIONAL REGULATOR"/>
    <property type="match status" value="1"/>
</dbReference>
<dbReference type="Gene3D" id="3.40.190.290">
    <property type="match status" value="1"/>
</dbReference>
<accession>A0A318J770</accession>